<name>A0ABT2QLM4_9EURY</name>
<protein>
    <submittedName>
        <fullName evidence="1">Pentapeptide repeat-containing protein</fullName>
    </submittedName>
</protein>
<dbReference type="RefSeq" id="WP_338009429.1">
    <property type="nucleotide sequence ID" value="NZ_JAOPKB010000026.1"/>
</dbReference>
<dbReference type="EMBL" id="JAOPKB010000026">
    <property type="protein sequence ID" value="MCU4975843.1"/>
    <property type="molecule type" value="Genomic_DNA"/>
</dbReference>
<sequence>MEALPKSRLLADFADIDVGGIASYREIDVDGELRFSNGRFDDQFDISGSTVSETAAFQHTTIAGDFVAADARFGDEVDFEDLQCTGDRVDVRNCVFEAYTSFSLARLDVTEFLLNEATFEDEAWFVHGRFSGSVDATSSRFAGQAHFRDADFEGSVSIVGSHFEDQVFLHGSTIDGDLDARGVTFEKHFQFSATVTGNADFGETHFDAHSTFRNGAVHGKTTFDGASFAGSGDFTDTRFKGPVTVDGTEFYARPDFEGTRFAVPPNLDVAVFPHAEAMNLPSDRRIVVARSEKLENIDHTIPFADVQNSPAVPPAMASLVEPEPTVATRLTYELKHIDAADWYQTTRDALELARTAVAELESSLETNTMLVFGFSIGSRDGSAESILDGVSLVGVYAISPDEDRIRFSHLSSDVDEADHLIAIPATDDAFESGPSVGTHGEYCTAMLRRQALQASLLQQDAPQSQLIAGFLPVLVASARVDD</sequence>
<keyword evidence="2" id="KW-1185">Reference proteome</keyword>
<dbReference type="InterPro" id="IPR001646">
    <property type="entry name" value="5peptide_repeat"/>
</dbReference>
<accession>A0ABT2QLM4</accession>
<dbReference type="Pfam" id="PF13576">
    <property type="entry name" value="Pentapeptide_3"/>
    <property type="match status" value="1"/>
</dbReference>
<gene>
    <name evidence="1" type="ORF">OB955_24490</name>
</gene>
<proteinExistence type="predicted"/>
<evidence type="ECO:0000313" key="1">
    <source>
        <dbReference type="EMBL" id="MCU4975843.1"/>
    </source>
</evidence>
<evidence type="ECO:0000313" key="2">
    <source>
        <dbReference type="Proteomes" id="UP001320972"/>
    </source>
</evidence>
<dbReference type="Proteomes" id="UP001320972">
    <property type="component" value="Unassembled WGS sequence"/>
</dbReference>
<comment type="caution">
    <text evidence="1">The sequence shown here is derived from an EMBL/GenBank/DDBJ whole genome shotgun (WGS) entry which is preliminary data.</text>
</comment>
<organism evidence="1 2">
    <name type="scientific">Natronoglomus mannanivorans</name>
    <dbReference type="NCBI Taxonomy" id="2979990"/>
    <lineage>
        <taxon>Archaea</taxon>
        <taxon>Methanobacteriati</taxon>
        <taxon>Methanobacteriota</taxon>
        <taxon>Stenosarchaea group</taxon>
        <taxon>Halobacteria</taxon>
        <taxon>Halobacteriales</taxon>
        <taxon>Natrialbaceae</taxon>
        <taxon>Natronoglomus</taxon>
    </lineage>
</organism>
<reference evidence="1 2" key="1">
    <citation type="submission" date="2022-09" db="EMBL/GenBank/DDBJ databases">
        <title>Enrichment on poylsaccharides allowed isolation of novel metabolic and taxonomic groups of Haloarchaea.</title>
        <authorList>
            <person name="Sorokin D.Y."/>
            <person name="Elcheninov A.G."/>
            <person name="Khizhniak T.V."/>
            <person name="Kolganova T.V."/>
            <person name="Kublanov I.V."/>
        </authorList>
    </citation>
    <scope>NUCLEOTIDE SEQUENCE [LARGE SCALE GENOMIC DNA]</scope>
    <source>
        <strain evidence="1 2">AArc-m2/3/4</strain>
    </source>
</reference>